<dbReference type="PANTHER" id="PTHR24159">
    <property type="match status" value="1"/>
</dbReference>
<dbReference type="Proteomes" id="UP000001542">
    <property type="component" value="Unassembled WGS sequence"/>
</dbReference>
<organism evidence="2 3">
    <name type="scientific">Trichomonas vaginalis (strain ATCC PRA-98 / G3)</name>
    <dbReference type="NCBI Taxonomy" id="412133"/>
    <lineage>
        <taxon>Eukaryota</taxon>
        <taxon>Metamonada</taxon>
        <taxon>Parabasalia</taxon>
        <taxon>Trichomonadida</taxon>
        <taxon>Trichomonadidae</taxon>
        <taxon>Trichomonas</taxon>
    </lineage>
</organism>
<sequence>MKRLFIGHTAKPVESTITFTAIPNELKCVYDIEDIVYAINNQNQQDSELKLLELLNNRTDLVNYTLNCIINAATKAPKYIFDLISIFENICKAYNSKKKLEIDPLLIPENDSVWENILYDDVDKLQVKIAIPEFDFNQRNRADQTLIDYSASCGSIQCFKILLLHNCRVGRRTAEGAIHSGNYEIIRILEQKSIKFDNCLGIALENRRNDIADWLYENYPVERVTISECIQYNNLQAFSFYLKNDYSLIETYNSYSCLGISVETENIDLIKFILPKGVEINLGKISGGIQYYF</sequence>
<dbReference type="EMBL" id="DS113302">
    <property type="protein sequence ID" value="EAY12427.1"/>
    <property type="molecule type" value="Genomic_DNA"/>
</dbReference>
<dbReference type="InParanoid" id="A2E4K5"/>
<dbReference type="InterPro" id="IPR020683">
    <property type="entry name" value="DUF3447"/>
</dbReference>
<dbReference type="InterPro" id="IPR036770">
    <property type="entry name" value="Ankyrin_rpt-contain_sf"/>
</dbReference>
<dbReference type="VEuPathDB" id="TrichDB:TVAG_445390"/>
<dbReference type="Gene3D" id="1.25.40.20">
    <property type="entry name" value="Ankyrin repeat-containing domain"/>
    <property type="match status" value="1"/>
</dbReference>
<evidence type="ECO:0000313" key="3">
    <source>
        <dbReference type="Proteomes" id="UP000001542"/>
    </source>
</evidence>
<dbReference type="VEuPathDB" id="TrichDB:TVAGG3_1050740"/>
<keyword evidence="3" id="KW-1185">Reference proteome</keyword>
<feature type="domain" description="DUF3447" evidence="1">
    <location>
        <begin position="169"/>
        <end position="241"/>
    </location>
</feature>
<accession>A2E4K5</accession>
<gene>
    <name evidence="2" type="ORF">TVAG_445390</name>
</gene>
<dbReference type="PANTHER" id="PTHR24159:SF5">
    <property type="entry name" value="ANK_REP_REGION DOMAIN-CONTAINING PROTEIN"/>
    <property type="match status" value="1"/>
</dbReference>
<dbReference type="SMR" id="A2E4K5"/>
<reference evidence="2" key="1">
    <citation type="submission" date="2006-10" db="EMBL/GenBank/DDBJ databases">
        <authorList>
            <person name="Amadeo P."/>
            <person name="Zhao Q."/>
            <person name="Wortman J."/>
            <person name="Fraser-Liggett C."/>
            <person name="Carlton J."/>
        </authorList>
    </citation>
    <scope>NUCLEOTIDE SEQUENCE</scope>
    <source>
        <strain evidence="2">G3</strain>
    </source>
</reference>
<protein>
    <recommendedName>
        <fullName evidence="1">DUF3447 domain-containing protein</fullName>
    </recommendedName>
</protein>
<dbReference type="SUPFAM" id="SSF48403">
    <property type="entry name" value="Ankyrin repeat"/>
    <property type="match status" value="1"/>
</dbReference>
<reference evidence="2" key="2">
    <citation type="journal article" date="2007" name="Science">
        <title>Draft genome sequence of the sexually transmitted pathogen Trichomonas vaginalis.</title>
        <authorList>
            <person name="Carlton J.M."/>
            <person name="Hirt R.P."/>
            <person name="Silva J.C."/>
            <person name="Delcher A.L."/>
            <person name="Schatz M."/>
            <person name="Zhao Q."/>
            <person name="Wortman J.R."/>
            <person name="Bidwell S.L."/>
            <person name="Alsmark U.C.M."/>
            <person name="Besteiro S."/>
            <person name="Sicheritz-Ponten T."/>
            <person name="Noel C.J."/>
            <person name="Dacks J.B."/>
            <person name="Foster P.G."/>
            <person name="Simillion C."/>
            <person name="Van de Peer Y."/>
            <person name="Miranda-Saavedra D."/>
            <person name="Barton G.J."/>
            <person name="Westrop G.D."/>
            <person name="Mueller S."/>
            <person name="Dessi D."/>
            <person name="Fiori P.L."/>
            <person name="Ren Q."/>
            <person name="Paulsen I."/>
            <person name="Zhang H."/>
            <person name="Bastida-Corcuera F.D."/>
            <person name="Simoes-Barbosa A."/>
            <person name="Brown M.T."/>
            <person name="Hayes R.D."/>
            <person name="Mukherjee M."/>
            <person name="Okumura C.Y."/>
            <person name="Schneider R."/>
            <person name="Smith A.J."/>
            <person name="Vanacova S."/>
            <person name="Villalvazo M."/>
            <person name="Haas B.J."/>
            <person name="Pertea M."/>
            <person name="Feldblyum T.V."/>
            <person name="Utterback T.R."/>
            <person name="Shu C.L."/>
            <person name="Osoegawa K."/>
            <person name="de Jong P.J."/>
            <person name="Hrdy I."/>
            <person name="Horvathova L."/>
            <person name="Zubacova Z."/>
            <person name="Dolezal P."/>
            <person name="Malik S.B."/>
            <person name="Logsdon J.M. Jr."/>
            <person name="Henze K."/>
            <person name="Gupta A."/>
            <person name="Wang C.C."/>
            <person name="Dunne R.L."/>
            <person name="Upcroft J.A."/>
            <person name="Upcroft P."/>
            <person name="White O."/>
            <person name="Salzberg S.L."/>
            <person name="Tang P."/>
            <person name="Chiu C.-H."/>
            <person name="Lee Y.-S."/>
            <person name="Embley T.M."/>
            <person name="Coombs G.H."/>
            <person name="Mottram J.C."/>
            <person name="Tachezy J."/>
            <person name="Fraser-Liggett C.M."/>
            <person name="Johnson P.J."/>
        </authorList>
    </citation>
    <scope>NUCLEOTIDE SEQUENCE [LARGE SCALE GENOMIC DNA]</scope>
    <source>
        <strain evidence="2">G3</strain>
    </source>
</reference>
<proteinExistence type="predicted"/>
<evidence type="ECO:0000313" key="2">
    <source>
        <dbReference type="EMBL" id="EAY12427.1"/>
    </source>
</evidence>
<name>A2E4K5_TRIV3</name>
<dbReference type="KEGG" id="tva:4770391"/>
<dbReference type="RefSeq" id="XP_001324650.1">
    <property type="nucleotide sequence ID" value="XM_001324615.1"/>
</dbReference>
<dbReference type="Pfam" id="PF11929">
    <property type="entry name" value="DUF3447"/>
    <property type="match status" value="1"/>
</dbReference>
<evidence type="ECO:0000259" key="1">
    <source>
        <dbReference type="Pfam" id="PF11929"/>
    </source>
</evidence>
<dbReference type="AlphaFoldDB" id="A2E4K5"/>